<proteinExistence type="predicted"/>
<dbReference type="EMBL" id="FNFB01000036">
    <property type="protein sequence ID" value="SDM02841.1"/>
    <property type="molecule type" value="Genomic_DNA"/>
</dbReference>
<accession>A0A1G9PWJ0</accession>
<evidence type="ECO:0000313" key="3">
    <source>
        <dbReference type="Proteomes" id="UP000198683"/>
    </source>
</evidence>
<sequence length="304" mass="33125">MPGRQAKVIVDPAVPDDVAALLRAHRRLLVRFHAGWAPARKRPRPVAGVIARAALATTSVTVAAYGLLLLVAGRFPAFVTIMMVATLLAVGGLVRPRRDVEVERREALERDVYDAARRYEGRYVLRDQLDEGARALLSRAQAAVDQVMTSGVHADGLLDGVRNAVMLPAQEWEVARLLAKLSKLRAEHREIVAEGVTREVTAAAEPLARALAGSEAAVAARVEALERYARHVADAERAYRARQQIAELSARLPRYEELLAESGADASAVPELHRLTQDAAALERALSQSVTSAQDAFRHLTPER</sequence>
<evidence type="ECO:0000313" key="2">
    <source>
        <dbReference type="EMBL" id="SDM02841.1"/>
    </source>
</evidence>
<keyword evidence="1" id="KW-1133">Transmembrane helix</keyword>
<dbReference type="Proteomes" id="UP000198683">
    <property type="component" value="Unassembled WGS sequence"/>
</dbReference>
<dbReference type="AlphaFoldDB" id="A0A1G9PWJ0"/>
<dbReference type="RefSeq" id="WP_245740860.1">
    <property type="nucleotide sequence ID" value="NZ_FNFB01000036.1"/>
</dbReference>
<gene>
    <name evidence="2" type="ORF">SAMN05421874_1367</name>
</gene>
<feature type="transmembrane region" description="Helical" evidence="1">
    <location>
        <begin position="49"/>
        <end position="69"/>
    </location>
</feature>
<keyword evidence="1" id="KW-0472">Membrane</keyword>
<keyword evidence="3" id="KW-1185">Reference proteome</keyword>
<feature type="transmembrane region" description="Helical" evidence="1">
    <location>
        <begin position="75"/>
        <end position="94"/>
    </location>
</feature>
<dbReference type="STRING" id="683260.SAMN05421874_1367"/>
<name>A0A1G9PWJ0_9ACTN</name>
<evidence type="ECO:0000256" key="1">
    <source>
        <dbReference type="SAM" id="Phobius"/>
    </source>
</evidence>
<protein>
    <submittedName>
        <fullName evidence="2">Uncharacterized protein</fullName>
    </submittedName>
</protein>
<keyword evidence="1" id="KW-0812">Transmembrane</keyword>
<reference evidence="2 3" key="1">
    <citation type="submission" date="2016-10" db="EMBL/GenBank/DDBJ databases">
        <authorList>
            <person name="de Groot N.N."/>
        </authorList>
    </citation>
    <scope>NUCLEOTIDE SEQUENCE [LARGE SCALE GENOMIC DNA]</scope>
    <source>
        <strain evidence="2 3">CGMCC 4.5681</strain>
    </source>
</reference>
<organism evidence="2 3">
    <name type="scientific">Nonomuraea maritima</name>
    <dbReference type="NCBI Taxonomy" id="683260"/>
    <lineage>
        <taxon>Bacteria</taxon>
        <taxon>Bacillati</taxon>
        <taxon>Actinomycetota</taxon>
        <taxon>Actinomycetes</taxon>
        <taxon>Streptosporangiales</taxon>
        <taxon>Streptosporangiaceae</taxon>
        <taxon>Nonomuraea</taxon>
    </lineage>
</organism>